<evidence type="ECO:0000313" key="1">
    <source>
        <dbReference type="EMBL" id="EZA54111.1"/>
    </source>
</evidence>
<name>A0A026WEQ0_OOCBI</name>
<gene>
    <name evidence="1" type="ORF">X777_05961</name>
</gene>
<feature type="non-terminal residue" evidence="1">
    <location>
        <position position="1"/>
    </location>
</feature>
<dbReference type="EMBL" id="KK107260">
    <property type="protein sequence ID" value="EZA54111.1"/>
    <property type="molecule type" value="Genomic_DNA"/>
</dbReference>
<reference evidence="1 2" key="1">
    <citation type="journal article" date="2014" name="Curr. Biol.">
        <title>The genome of the clonal raider ant Cerapachys biroi.</title>
        <authorList>
            <person name="Oxley P.R."/>
            <person name="Ji L."/>
            <person name="Fetter-Pruneda I."/>
            <person name="McKenzie S.K."/>
            <person name="Li C."/>
            <person name="Hu H."/>
            <person name="Zhang G."/>
            <person name="Kronauer D.J."/>
        </authorList>
    </citation>
    <scope>NUCLEOTIDE SEQUENCE [LARGE SCALE GENOMIC DNA]</scope>
</reference>
<proteinExistence type="predicted"/>
<sequence length="182" mass="18741">RLRPVRAPEGGEGLSCNVVNLTNVDGQKSERTAACMRKFHDRGRKTLGNLEEWDGGVGGMGAGGGERSTGAPLDSPMVGTVQGRGKGGCECCLARRGGVGRVGADDVALEGAEVGKMTAEPSVRHVLPLRVGLCSRSVLPAGTLPRNQPLCTATSFSRMSMSVAGSALTAGRRDNPSAHGDE</sequence>
<dbReference type="Proteomes" id="UP000053097">
    <property type="component" value="Unassembled WGS sequence"/>
</dbReference>
<evidence type="ECO:0000313" key="2">
    <source>
        <dbReference type="Proteomes" id="UP000053097"/>
    </source>
</evidence>
<protein>
    <submittedName>
        <fullName evidence="1">Uncharacterized protein</fullName>
    </submittedName>
</protein>
<accession>A0A026WEQ0</accession>
<organism evidence="1 2">
    <name type="scientific">Ooceraea biroi</name>
    <name type="common">Clonal raider ant</name>
    <name type="synonym">Cerapachys biroi</name>
    <dbReference type="NCBI Taxonomy" id="2015173"/>
    <lineage>
        <taxon>Eukaryota</taxon>
        <taxon>Metazoa</taxon>
        <taxon>Ecdysozoa</taxon>
        <taxon>Arthropoda</taxon>
        <taxon>Hexapoda</taxon>
        <taxon>Insecta</taxon>
        <taxon>Pterygota</taxon>
        <taxon>Neoptera</taxon>
        <taxon>Endopterygota</taxon>
        <taxon>Hymenoptera</taxon>
        <taxon>Apocrita</taxon>
        <taxon>Aculeata</taxon>
        <taxon>Formicoidea</taxon>
        <taxon>Formicidae</taxon>
        <taxon>Dorylinae</taxon>
        <taxon>Ooceraea</taxon>
    </lineage>
</organism>
<dbReference type="AlphaFoldDB" id="A0A026WEQ0"/>
<keyword evidence="2" id="KW-1185">Reference proteome</keyword>